<dbReference type="SUPFAM" id="SSF50729">
    <property type="entry name" value="PH domain-like"/>
    <property type="match status" value="1"/>
</dbReference>
<dbReference type="EMBL" id="OV696691">
    <property type="protein sequence ID" value="CAH1266767.1"/>
    <property type="molecule type" value="Genomic_DNA"/>
</dbReference>
<reference evidence="3" key="1">
    <citation type="submission" date="2022-01" db="EMBL/GenBank/DDBJ databases">
        <authorList>
            <person name="Braso-Vives M."/>
        </authorList>
    </citation>
    <scope>NUCLEOTIDE SEQUENCE</scope>
</reference>
<evidence type="ECO:0000259" key="2">
    <source>
        <dbReference type="PROSITE" id="PS50003"/>
    </source>
</evidence>
<dbReference type="PROSITE" id="PS50003">
    <property type="entry name" value="PH_DOMAIN"/>
    <property type="match status" value="1"/>
</dbReference>
<dbReference type="SMART" id="SM00233">
    <property type="entry name" value="PH"/>
    <property type="match status" value="1"/>
</dbReference>
<dbReference type="OrthoDB" id="10036692at2759"/>
<dbReference type="AlphaFoldDB" id="A0A8K0A0M5"/>
<accession>A0A8K0A0M5</accession>
<keyword evidence="4" id="KW-1185">Reference proteome</keyword>
<dbReference type="CDD" id="cd00821">
    <property type="entry name" value="PH"/>
    <property type="match status" value="1"/>
</dbReference>
<feature type="compositionally biased region" description="Basic residues" evidence="1">
    <location>
        <begin position="168"/>
        <end position="183"/>
    </location>
</feature>
<evidence type="ECO:0000313" key="3">
    <source>
        <dbReference type="EMBL" id="CAH1266767.1"/>
    </source>
</evidence>
<feature type="region of interest" description="Disordered" evidence="1">
    <location>
        <begin position="124"/>
        <end position="201"/>
    </location>
</feature>
<feature type="domain" description="PH" evidence="2">
    <location>
        <begin position="29"/>
        <end position="128"/>
    </location>
</feature>
<organism evidence="3 4">
    <name type="scientific">Branchiostoma lanceolatum</name>
    <name type="common">Common lancelet</name>
    <name type="synonym">Amphioxus lanceolatum</name>
    <dbReference type="NCBI Taxonomy" id="7740"/>
    <lineage>
        <taxon>Eukaryota</taxon>
        <taxon>Metazoa</taxon>
        <taxon>Chordata</taxon>
        <taxon>Cephalochordata</taxon>
        <taxon>Leptocardii</taxon>
        <taxon>Amphioxiformes</taxon>
        <taxon>Branchiostomatidae</taxon>
        <taxon>Branchiostoma</taxon>
    </lineage>
</organism>
<proteinExistence type="predicted"/>
<feature type="compositionally biased region" description="Basic and acidic residues" evidence="1">
    <location>
        <begin position="192"/>
        <end position="201"/>
    </location>
</feature>
<evidence type="ECO:0000313" key="4">
    <source>
        <dbReference type="Proteomes" id="UP000838412"/>
    </source>
</evidence>
<gene>
    <name evidence="3" type="primary">Hypp3567</name>
    <name evidence="3" type="ORF">BLAG_LOCUS20313</name>
</gene>
<dbReference type="InterPro" id="IPR001849">
    <property type="entry name" value="PH_domain"/>
</dbReference>
<feature type="compositionally biased region" description="Acidic residues" evidence="1">
    <location>
        <begin position="141"/>
        <end position="156"/>
    </location>
</feature>
<evidence type="ECO:0000256" key="1">
    <source>
        <dbReference type="SAM" id="MobiDB-lite"/>
    </source>
</evidence>
<protein>
    <submittedName>
        <fullName evidence="3">Hypp3567 protein</fullName>
    </submittedName>
</protein>
<name>A0A8K0A0M5_BRALA</name>
<dbReference type="Proteomes" id="UP000838412">
    <property type="component" value="Chromosome 6"/>
</dbReference>
<sequence>MPDNRTMPNPLAEECGCCRAGLGRCCAGEPTKSGWLHLSKPDSPVYRQRVVVKVYSKPLDPYAVVSSGKTYGKQYGFLKLRHVRLEKLDSATDFKVIPKTGEGDAVVFSAESGDDREAWLDALRGKSRLPPGSSTMPTLAEAEEDEPAGDDDDVFGDESQVAPNANRKAPRRRPSREYRRRSSLRSLGLRLRRQDDCPKPW</sequence>